<evidence type="ECO:0000313" key="3">
    <source>
        <dbReference type="Proteomes" id="UP000245764"/>
    </source>
</evidence>
<feature type="region of interest" description="Disordered" evidence="1">
    <location>
        <begin position="97"/>
        <end position="162"/>
    </location>
</feature>
<protein>
    <submittedName>
        <fullName evidence="2">Uncharacterized protein</fullName>
    </submittedName>
</protein>
<gene>
    <name evidence="2" type="ORF">ZT1E4_G11880</name>
</gene>
<organism evidence="2 3">
    <name type="scientific">Zymoseptoria tritici ST99CH_1E4</name>
    <dbReference type="NCBI Taxonomy" id="1276532"/>
    <lineage>
        <taxon>Eukaryota</taxon>
        <taxon>Fungi</taxon>
        <taxon>Dikarya</taxon>
        <taxon>Ascomycota</taxon>
        <taxon>Pezizomycotina</taxon>
        <taxon>Dothideomycetes</taxon>
        <taxon>Dothideomycetidae</taxon>
        <taxon>Mycosphaerellales</taxon>
        <taxon>Mycosphaerellaceae</taxon>
        <taxon>Zymoseptoria</taxon>
    </lineage>
</organism>
<name>A0A2H1H9R1_ZYMTR</name>
<dbReference type="AlphaFoldDB" id="A0A2H1H9R1"/>
<feature type="compositionally biased region" description="Pro residues" evidence="1">
    <location>
        <begin position="98"/>
        <end position="116"/>
    </location>
</feature>
<proteinExistence type="predicted"/>
<evidence type="ECO:0000256" key="1">
    <source>
        <dbReference type="SAM" id="MobiDB-lite"/>
    </source>
</evidence>
<sequence>MDRAGATVTGPPRNQINSVTIWDHPPPPLPPPPHNAKLRRDFIAPLQPSSPQSFGRVPRNLFVRGPPYLRLVVSYTNIIFTTLSPRYYPPLTLAISTPPSPSPSPSPAPPSFPPHSPTNTVSSPSPCPFATSSFPPKSSARSNTSTPFPHTPTPPPSSSLSPREILALSLPSSTPSAPFSLLSRLLLRGARKKHIPSTIRNKLTPAIRSLPKNPEQLLGSPDFGGARPREEDFVLTWRCWDGGGEALNPPPPPPPWQEIARSGDIVADEMKNTDASKV</sequence>
<dbReference type="Proteomes" id="UP000245764">
    <property type="component" value="Chromosome 18"/>
</dbReference>
<accession>A0A2H1H9R1</accession>
<reference evidence="3" key="1">
    <citation type="submission" date="2017-05" db="EMBL/GenBank/DDBJ databases">
        <authorList>
            <person name="Song R."/>
            <person name="Chenine A.L."/>
            <person name="Ruprecht R.M."/>
        </authorList>
    </citation>
    <scope>NUCLEOTIDE SEQUENCE [LARGE SCALE GENOMIC DNA]</scope>
</reference>
<feature type="compositionally biased region" description="Polar residues" evidence="1">
    <location>
        <begin position="118"/>
        <end position="141"/>
    </location>
</feature>
<dbReference type="PRINTS" id="PR01217">
    <property type="entry name" value="PRICHEXTENSN"/>
</dbReference>
<dbReference type="EMBL" id="LT854270">
    <property type="protein sequence ID" value="SMR62565.1"/>
    <property type="molecule type" value="Genomic_DNA"/>
</dbReference>
<feature type="region of interest" description="Disordered" evidence="1">
    <location>
        <begin position="1"/>
        <end position="35"/>
    </location>
</feature>
<evidence type="ECO:0000313" key="2">
    <source>
        <dbReference type="EMBL" id="SMR62565.1"/>
    </source>
</evidence>
<feature type="compositionally biased region" description="Pro residues" evidence="1">
    <location>
        <begin position="24"/>
        <end position="34"/>
    </location>
</feature>